<dbReference type="eggNOG" id="COG1216">
    <property type="taxonomic scope" value="Bacteria"/>
</dbReference>
<dbReference type="InterPro" id="IPR001173">
    <property type="entry name" value="Glyco_trans_2-like"/>
</dbReference>
<dbReference type="CDD" id="cd11579">
    <property type="entry name" value="Glyco_tran_WbsX"/>
    <property type="match status" value="1"/>
</dbReference>
<dbReference type="EMBL" id="CCSB01000001">
    <property type="protein sequence ID" value="CDZ76213.1"/>
    <property type="molecule type" value="Genomic_DNA"/>
</dbReference>
<dbReference type="PANTHER" id="PTHR41244">
    <property type="entry name" value="RHAMNAN SYNTHESIS F"/>
    <property type="match status" value="1"/>
</dbReference>
<keyword evidence="3" id="KW-0946">Virion</keyword>
<accession>A0A078KWU4</accession>
<dbReference type="InterPro" id="IPR001296">
    <property type="entry name" value="Glyco_trans_1"/>
</dbReference>
<dbReference type="Pfam" id="PF00535">
    <property type="entry name" value="Glycos_transf_2"/>
    <property type="match status" value="1"/>
</dbReference>
<dbReference type="PANTHER" id="PTHR41244:SF1">
    <property type="entry name" value="GLYCOSYLTRANSFERASE"/>
    <property type="match status" value="1"/>
</dbReference>
<dbReference type="STRING" id="1034943.BN59_00480"/>
<keyword evidence="4" id="KW-1185">Reference proteome</keyword>
<dbReference type="eggNOG" id="COG0438">
    <property type="taxonomic scope" value="Bacteria"/>
</dbReference>
<dbReference type="RefSeq" id="WP_052403084.1">
    <property type="nucleotide sequence ID" value="NZ_CCVW01000001.1"/>
</dbReference>
<feature type="domain" description="Glycosyl transferase family 1" evidence="1">
    <location>
        <begin position="830"/>
        <end position="993"/>
    </location>
</feature>
<evidence type="ECO:0000259" key="2">
    <source>
        <dbReference type="Pfam" id="PF00535"/>
    </source>
</evidence>
<dbReference type="OrthoDB" id="396512at2"/>
<dbReference type="InterPro" id="IPR029044">
    <property type="entry name" value="Nucleotide-diphossugar_trans"/>
</dbReference>
<dbReference type="Gene3D" id="3.20.20.80">
    <property type="entry name" value="Glycosidases"/>
    <property type="match status" value="1"/>
</dbReference>
<proteinExistence type="predicted"/>
<dbReference type="Pfam" id="PF14307">
    <property type="entry name" value="Glyco_tran_WbsX"/>
    <property type="match status" value="1"/>
</dbReference>
<dbReference type="CDD" id="cd03801">
    <property type="entry name" value="GT4_PimA-like"/>
    <property type="match status" value="1"/>
</dbReference>
<keyword evidence="3" id="KW-0167">Capsid protein</keyword>
<dbReference type="Pfam" id="PF00534">
    <property type="entry name" value="Glycos_transf_1"/>
    <property type="match status" value="1"/>
</dbReference>
<dbReference type="GO" id="GO:0016757">
    <property type="term" value="F:glycosyltransferase activity"/>
    <property type="evidence" value="ECO:0007669"/>
    <property type="project" value="InterPro"/>
</dbReference>
<dbReference type="SUPFAM" id="SSF53448">
    <property type="entry name" value="Nucleotide-diphospho-sugar transferases"/>
    <property type="match status" value="1"/>
</dbReference>
<protein>
    <submittedName>
        <fullName evidence="3">Spore coat protein SA</fullName>
    </submittedName>
</protein>
<dbReference type="Gene3D" id="3.40.50.2000">
    <property type="entry name" value="Glycogen Phosphorylase B"/>
    <property type="match status" value="2"/>
</dbReference>
<evidence type="ECO:0000313" key="4">
    <source>
        <dbReference type="Proteomes" id="UP000044071"/>
    </source>
</evidence>
<organism evidence="3 4">
    <name type="scientific">Legionella massiliensis</name>
    <dbReference type="NCBI Taxonomy" id="1034943"/>
    <lineage>
        <taxon>Bacteria</taxon>
        <taxon>Pseudomonadati</taxon>
        <taxon>Pseudomonadota</taxon>
        <taxon>Gammaproteobacteria</taxon>
        <taxon>Legionellales</taxon>
        <taxon>Legionellaceae</taxon>
        <taxon>Legionella</taxon>
    </lineage>
</organism>
<gene>
    <name evidence="3" type="primary">cotSA_1</name>
    <name evidence="3" type="ORF">BN59_00480</name>
</gene>
<evidence type="ECO:0000259" key="1">
    <source>
        <dbReference type="Pfam" id="PF00534"/>
    </source>
</evidence>
<evidence type="ECO:0000313" key="3">
    <source>
        <dbReference type="EMBL" id="CDZ76213.1"/>
    </source>
</evidence>
<feature type="domain" description="Glycosyltransferase 2-like" evidence="2">
    <location>
        <begin position="1024"/>
        <end position="1156"/>
    </location>
</feature>
<dbReference type="InterPro" id="IPR032719">
    <property type="entry name" value="WbsX"/>
</dbReference>
<name>A0A078KWU4_9GAMM</name>
<dbReference type="Proteomes" id="UP000044071">
    <property type="component" value="Unassembled WGS sequence"/>
</dbReference>
<dbReference type="SUPFAM" id="SSF53756">
    <property type="entry name" value="UDP-Glycosyltransferase/glycogen phosphorylase"/>
    <property type="match status" value="1"/>
</dbReference>
<sequence length="1300" mass="148877">MFPIDSLLKSELSENNKVYEFKKFYQYVVAYCLINKFGVLESGTDIIFSSELVFYLFSIDTPQPISQGNNAQQLICISDTLQKVNRLVRKSNRQFHDQLASLHIANRQFDEHVQGVMAELEQKSQIILSLNNTINEILSSFSWRITFPYRALRLYPKAFYSKIKKIVWLGKNSFLKTTDNISLVTDSKPLVTDTEPLVTDSKPLVTDSKPLVTDSKPLVTDTEPLVTDTEPLVTDTEPLVTDTEPLVTDTEPLVTDTEPLVTDSASLATTNSQLLTQLFNQASGKSADYVPFQKNSSLATDIKLIAFYLPQFHPIPENDSWWGKGFTEWTNVSKAIPQFSGHYQPHLPGELGFYDLRIIDIQKRQIELAKNYGIHGFCYHYYWFSGKKLLNCPIETMLANPSLDFPFCVSWANENWTRRWDGLENEILIKQNYAEDDSLAFIKELESIFRDLRYIRVNGCPLLIVYRADKLPDAHKMIGVWRDYCRSVGIGELYLVAVKGFETHTLPEGFDSLIEFPPHWLSIGAPQMNGSVEYFNPNYVGYTFDYNYMVTKAREIEKSDTLIRTVCPSWDNEARKPGGGYSAINTTPEAYKEWLQESIEFTQRNNNKAQSVFINAWNEWAEGAHLEPDRRYGYAWLQATYDALAEKVLANSANKLVFISHDAHACGAQLLALKIISTLRYEFKFNIEIILLEGGILIPEFEKLGIVHLITKEDIPNLKTKELIQSLLSNQYQIALFNTIASCPILQNFAQEGLDCVVLVHELPHTIHEMQLDVYAENVFKFASKVVFPAKYVADSFCAVYPFEPDNIIIRPQGLIRKNSLLLEKDQARRALRDRFGLQHDAKIILAMGYAYPRKGTDLFVAIAEQVLRMHLNTYFIWVGDFDHQMQIQIEKHLTNSLFAKHIIFQSFVSDTDIFFAGADIFALTSRKDPFPSVVLQALEVGLPVIGFSDTGGFAELLEKGCGLLVPYEDTSAFALAIISLLENEEENYRLGDLGAKLIAEHFSFHRYAWDLLSYSRIPLKKISVIIPNFNYAQYLNARLGSITNQTYPIFEILFMDDCSTDNSVEVALNCLKDSPIPWRIIENKTNSGSAFAQWKKGIELAQGDYVWICEADDIADKQFIQSTIDSFDDELVNLAYTQSYQIDENNHILDLNYLAYTNDISKEKWLKNYTISGIQELSEALCIKNTIPNISAVLFRKDRIKKALSHCTELNEFKVAGDWMLYSEILKQGKLAFIAKSLNYHRRHKQSVTQSSEHKIQHLEEIYFMQQYIGDMIRPDDRTLRKIDNYKKKVQEILYPVEN</sequence>
<dbReference type="eggNOG" id="COG1196">
    <property type="taxonomic scope" value="Bacteria"/>
</dbReference>
<dbReference type="Gene3D" id="3.90.550.10">
    <property type="entry name" value="Spore Coat Polysaccharide Biosynthesis Protein SpsA, Chain A"/>
    <property type="match status" value="1"/>
</dbReference>
<reference evidence="3 4" key="1">
    <citation type="submission" date="2014-06" db="EMBL/GenBank/DDBJ databases">
        <authorList>
            <person name="Urmite Genomes Urmite Genomes"/>
        </authorList>
    </citation>
    <scope>NUCLEOTIDE SEQUENCE [LARGE SCALE GENOMIC DNA]</scope>
</reference>